<sequence length="62" mass="7105">VDFYLWNSNFLQDMVLQKNACKASGYIKEHTTTKVIKSALGRGASFDPKISRHIWYPSKNIS</sequence>
<reference evidence="1 2" key="1">
    <citation type="journal article" date="2021" name="Nat. Plants">
        <title>The Taxus genome provides insights into paclitaxel biosynthesis.</title>
        <authorList>
            <person name="Xiong X."/>
            <person name="Gou J."/>
            <person name="Liao Q."/>
            <person name="Li Y."/>
            <person name="Zhou Q."/>
            <person name="Bi G."/>
            <person name="Li C."/>
            <person name="Du R."/>
            <person name="Wang X."/>
            <person name="Sun T."/>
            <person name="Guo L."/>
            <person name="Liang H."/>
            <person name="Lu P."/>
            <person name="Wu Y."/>
            <person name="Zhang Z."/>
            <person name="Ro D.K."/>
            <person name="Shang Y."/>
            <person name="Huang S."/>
            <person name="Yan J."/>
        </authorList>
    </citation>
    <scope>NUCLEOTIDE SEQUENCE [LARGE SCALE GENOMIC DNA]</scope>
    <source>
        <strain evidence="1">Ta-2019</strain>
    </source>
</reference>
<protein>
    <submittedName>
        <fullName evidence="1">Uncharacterized protein</fullName>
    </submittedName>
</protein>
<proteinExistence type="predicted"/>
<evidence type="ECO:0000313" key="2">
    <source>
        <dbReference type="Proteomes" id="UP000824469"/>
    </source>
</evidence>
<name>A0AA38BSJ6_TAXCH</name>
<evidence type="ECO:0000313" key="1">
    <source>
        <dbReference type="EMBL" id="KAH9289515.1"/>
    </source>
</evidence>
<dbReference type="Proteomes" id="UP000824469">
    <property type="component" value="Unassembled WGS sequence"/>
</dbReference>
<accession>A0AA38BSJ6</accession>
<gene>
    <name evidence="1" type="ORF">KI387_033632</name>
</gene>
<dbReference type="AlphaFoldDB" id="A0AA38BSJ6"/>
<comment type="caution">
    <text evidence="1">The sequence shown here is derived from an EMBL/GenBank/DDBJ whole genome shotgun (WGS) entry which is preliminary data.</text>
</comment>
<feature type="non-terminal residue" evidence="1">
    <location>
        <position position="62"/>
    </location>
</feature>
<feature type="non-terminal residue" evidence="1">
    <location>
        <position position="1"/>
    </location>
</feature>
<organism evidence="1 2">
    <name type="scientific">Taxus chinensis</name>
    <name type="common">Chinese yew</name>
    <name type="synonym">Taxus wallichiana var. chinensis</name>
    <dbReference type="NCBI Taxonomy" id="29808"/>
    <lineage>
        <taxon>Eukaryota</taxon>
        <taxon>Viridiplantae</taxon>
        <taxon>Streptophyta</taxon>
        <taxon>Embryophyta</taxon>
        <taxon>Tracheophyta</taxon>
        <taxon>Spermatophyta</taxon>
        <taxon>Pinopsida</taxon>
        <taxon>Pinidae</taxon>
        <taxon>Conifers II</taxon>
        <taxon>Cupressales</taxon>
        <taxon>Taxaceae</taxon>
        <taxon>Taxus</taxon>
    </lineage>
</organism>
<keyword evidence="2" id="KW-1185">Reference proteome</keyword>
<dbReference type="EMBL" id="JAHRHJ020003813">
    <property type="protein sequence ID" value="KAH9289515.1"/>
    <property type="molecule type" value="Genomic_DNA"/>
</dbReference>